<evidence type="ECO:0000256" key="5">
    <source>
        <dbReference type="ARBA" id="ARBA00022833"/>
    </source>
</evidence>
<keyword evidence="3 6" id="KW-0863">Zinc-finger</keyword>
<dbReference type="SUPFAM" id="SSF57850">
    <property type="entry name" value="RING/U-box"/>
    <property type="match status" value="1"/>
</dbReference>
<feature type="compositionally biased region" description="Polar residues" evidence="7">
    <location>
        <begin position="473"/>
        <end position="492"/>
    </location>
</feature>
<evidence type="ECO:0000256" key="2">
    <source>
        <dbReference type="ARBA" id="ARBA00022723"/>
    </source>
</evidence>
<dbReference type="GO" id="GO:0008270">
    <property type="term" value="F:zinc ion binding"/>
    <property type="evidence" value="ECO:0007669"/>
    <property type="project" value="UniProtKB-KW"/>
</dbReference>
<sequence>MPRAQPSQPRGGRRGRGTASRTNASEVKEASRSEPPEPPPPRNRRSSPPCLEPHSASASPRSANARRCRSRDGASSGGAAGRSARGASRSSRGENETRAGGSDSARGDAPVPQGLRDRAPGGSFPVSLVPETVAEISGDVCGCCLDAMVETEPRKRRDDNDEACRQRTKGASSGEDADDCAGGVGVGADDAAPGEERPSPGVLLGRVDCCLHSFHLHCIEGWSRRETTCPLCKAVFTAIAAYDLRTGRLLAQHACDVVFQADASTSEEDDEEEEEEAPRGAPRRSRRMSSRTAERLPAPSAGFSGADAGDLCPPYARFCDFEHAARRRQRDVDGQAAPKRGPPPSDPRQRPPGVQRSLDVWIVFFLFRCASRRFQRSRKGERAGRAGKAALQVLFECRSAAADCYSADGAAPGAPQVLQFHHHPAAATRSGVQFSRCRMDAGGRHDVGERGSREDISTVSGRDSCLSRPDSGWQASSLDQQAGPTAADSSPSGIWIPSSMRAGLNNRVAAVCKNLEAQN</sequence>
<dbReference type="PROSITE" id="PS50089">
    <property type="entry name" value="ZF_RING_2"/>
    <property type="match status" value="1"/>
</dbReference>
<feature type="compositionally biased region" description="Basic and acidic residues" evidence="7">
    <location>
        <begin position="442"/>
        <end position="456"/>
    </location>
</feature>
<accession>A0A2A9MP76</accession>
<dbReference type="OrthoDB" id="298050at2759"/>
<feature type="compositionally biased region" description="Acidic residues" evidence="7">
    <location>
        <begin position="265"/>
        <end position="276"/>
    </location>
</feature>
<dbReference type="GeneID" id="40305212"/>
<feature type="compositionally biased region" description="Low complexity" evidence="7">
    <location>
        <begin position="81"/>
        <end position="90"/>
    </location>
</feature>
<comment type="pathway">
    <text evidence="1">Protein modification; protein ubiquitination.</text>
</comment>
<keyword evidence="10" id="KW-1185">Reference proteome</keyword>
<gene>
    <name evidence="9" type="ORF">BESB_001490</name>
</gene>
<protein>
    <recommendedName>
        <fullName evidence="8">RING-type domain-containing protein</fullName>
    </recommendedName>
</protein>
<evidence type="ECO:0000256" key="3">
    <source>
        <dbReference type="ARBA" id="ARBA00022771"/>
    </source>
</evidence>
<dbReference type="InterPro" id="IPR001841">
    <property type="entry name" value="Znf_RING"/>
</dbReference>
<evidence type="ECO:0000259" key="8">
    <source>
        <dbReference type="PROSITE" id="PS50089"/>
    </source>
</evidence>
<feature type="region of interest" description="Disordered" evidence="7">
    <location>
        <begin position="262"/>
        <end position="302"/>
    </location>
</feature>
<dbReference type="Pfam" id="PF12678">
    <property type="entry name" value="zf-rbx1"/>
    <property type="match status" value="1"/>
</dbReference>
<feature type="compositionally biased region" description="Basic and acidic residues" evidence="7">
    <location>
        <begin position="26"/>
        <end position="35"/>
    </location>
</feature>
<evidence type="ECO:0000256" key="7">
    <source>
        <dbReference type="SAM" id="MobiDB-lite"/>
    </source>
</evidence>
<dbReference type="Gene3D" id="3.30.40.10">
    <property type="entry name" value="Zinc/RING finger domain, C3HC4 (zinc finger)"/>
    <property type="match status" value="1"/>
</dbReference>
<keyword evidence="4" id="KW-0833">Ubl conjugation pathway</keyword>
<dbReference type="InterPro" id="IPR024766">
    <property type="entry name" value="Znf_RING_H2"/>
</dbReference>
<feature type="compositionally biased region" description="Basic and acidic residues" evidence="7">
    <location>
        <begin position="155"/>
        <end position="165"/>
    </location>
</feature>
<reference evidence="9 10" key="1">
    <citation type="submission" date="2017-09" db="EMBL/GenBank/DDBJ databases">
        <title>Genome sequencing of Besnoitia besnoiti strain Bb-Ger1.</title>
        <authorList>
            <person name="Schares G."/>
            <person name="Venepally P."/>
            <person name="Lorenzi H.A."/>
        </authorList>
    </citation>
    <scope>NUCLEOTIDE SEQUENCE [LARGE SCALE GENOMIC DNA]</scope>
    <source>
        <strain evidence="9 10">Bb-Ger1</strain>
    </source>
</reference>
<evidence type="ECO:0000256" key="1">
    <source>
        <dbReference type="ARBA" id="ARBA00004906"/>
    </source>
</evidence>
<organism evidence="9 10">
    <name type="scientific">Besnoitia besnoiti</name>
    <name type="common">Apicomplexan protozoan</name>
    <dbReference type="NCBI Taxonomy" id="94643"/>
    <lineage>
        <taxon>Eukaryota</taxon>
        <taxon>Sar</taxon>
        <taxon>Alveolata</taxon>
        <taxon>Apicomplexa</taxon>
        <taxon>Conoidasida</taxon>
        <taxon>Coccidia</taxon>
        <taxon>Eucoccidiorida</taxon>
        <taxon>Eimeriorina</taxon>
        <taxon>Sarcocystidae</taxon>
        <taxon>Besnoitia</taxon>
    </lineage>
</organism>
<evidence type="ECO:0000256" key="6">
    <source>
        <dbReference type="PROSITE-ProRule" id="PRU00175"/>
    </source>
</evidence>
<dbReference type="KEGG" id="bbes:BESB_001490"/>
<dbReference type="AlphaFoldDB" id="A0A2A9MP76"/>
<dbReference type="Proteomes" id="UP000224006">
    <property type="component" value="Chromosome I"/>
</dbReference>
<feature type="region of interest" description="Disordered" evidence="7">
    <location>
        <begin position="442"/>
        <end position="498"/>
    </location>
</feature>
<feature type="region of interest" description="Disordered" evidence="7">
    <location>
        <begin position="155"/>
        <end position="198"/>
    </location>
</feature>
<evidence type="ECO:0000313" key="9">
    <source>
        <dbReference type="EMBL" id="PFH37807.1"/>
    </source>
</evidence>
<feature type="region of interest" description="Disordered" evidence="7">
    <location>
        <begin position="328"/>
        <end position="353"/>
    </location>
</feature>
<feature type="compositionally biased region" description="Low complexity" evidence="7">
    <location>
        <begin position="1"/>
        <end position="10"/>
    </location>
</feature>
<evidence type="ECO:0000313" key="10">
    <source>
        <dbReference type="Proteomes" id="UP000224006"/>
    </source>
</evidence>
<dbReference type="STRING" id="94643.A0A2A9MP76"/>
<name>A0A2A9MP76_BESBE</name>
<feature type="region of interest" description="Disordered" evidence="7">
    <location>
        <begin position="1"/>
        <end position="123"/>
    </location>
</feature>
<proteinExistence type="predicted"/>
<feature type="domain" description="RING-type" evidence="8">
    <location>
        <begin position="210"/>
        <end position="233"/>
    </location>
</feature>
<dbReference type="InterPro" id="IPR013083">
    <property type="entry name" value="Znf_RING/FYVE/PHD"/>
</dbReference>
<keyword evidence="5" id="KW-0862">Zinc</keyword>
<dbReference type="VEuPathDB" id="ToxoDB:BESB_001490"/>
<dbReference type="EMBL" id="NWUJ01000001">
    <property type="protein sequence ID" value="PFH37807.1"/>
    <property type="molecule type" value="Genomic_DNA"/>
</dbReference>
<comment type="caution">
    <text evidence="9">The sequence shown here is derived from an EMBL/GenBank/DDBJ whole genome shotgun (WGS) entry which is preliminary data.</text>
</comment>
<keyword evidence="2" id="KW-0479">Metal-binding</keyword>
<dbReference type="RefSeq" id="XP_029221816.1">
    <property type="nucleotide sequence ID" value="XM_029358904.1"/>
</dbReference>
<evidence type="ECO:0000256" key="4">
    <source>
        <dbReference type="ARBA" id="ARBA00022786"/>
    </source>
</evidence>